<name>A0A0C5BTN1_9ARCH</name>
<dbReference type="Proteomes" id="UP000032027">
    <property type="component" value="Chromosome"/>
</dbReference>
<gene>
    <name evidence="2" type="ORF">NPIRD3C_1873</name>
</gene>
<sequence>MKYQCPECDFHWIGTSYTFNEVHEHEKNHPTNNVSKTIRKHIS</sequence>
<evidence type="ECO:0000313" key="2">
    <source>
        <dbReference type="EMBL" id="AJM93083.1"/>
    </source>
</evidence>
<reference evidence="3" key="1">
    <citation type="submission" date="2015-02" db="EMBL/GenBank/DDBJ databases">
        <title>Characterization of two novel Thaumarchaeota isolated from the Northern Adriatic Sea.</title>
        <authorList>
            <person name="Bayer B."/>
            <person name="Vojvoda J."/>
            <person name="Offre P."/>
            <person name="Srivastava A."/>
            <person name="Elisabeth N."/>
            <person name="Garcia J.A.L."/>
            <person name="Schleper C."/>
            <person name="Herndl G.J."/>
        </authorList>
    </citation>
    <scope>NUCLEOTIDE SEQUENCE [LARGE SCALE GENOMIC DNA]</scope>
    <source>
        <strain evidence="3">D3C</strain>
    </source>
</reference>
<reference evidence="2 3" key="3">
    <citation type="journal article" date="2019" name="Int. J. Syst. Evol. Microbiol.">
        <title>Nitrosopumilus adriaticus sp. nov. and Nitrosopumilus piranensis sp. nov., two ammonia-oxidizing archaea from the Adriatic Sea and members of the class Nitrososphaeria.</title>
        <authorList>
            <person name="Bayer B."/>
            <person name="Vojvoda J."/>
            <person name="Reinthaler T."/>
            <person name="Reyes C."/>
            <person name="Pinto M."/>
            <person name="Herndl G.J."/>
        </authorList>
    </citation>
    <scope>NUCLEOTIDE SEQUENCE [LARGE SCALE GENOMIC DNA]</scope>
    <source>
        <strain evidence="2 3">D3C</strain>
    </source>
</reference>
<dbReference type="HOGENOM" id="CLU_216659_0_0_2"/>
<accession>A0A0C5BTN1</accession>
<keyword evidence="3" id="KW-1185">Reference proteome</keyword>
<evidence type="ECO:0000313" key="3">
    <source>
        <dbReference type="Proteomes" id="UP000032027"/>
    </source>
</evidence>
<evidence type="ECO:0000256" key="1">
    <source>
        <dbReference type="SAM" id="MobiDB-lite"/>
    </source>
</evidence>
<dbReference type="EMBL" id="CP010868">
    <property type="protein sequence ID" value="AJM93083.1"/>
    <property type="molecule type" value="Genomic_DNA"/>
</dbReference>
<reference evidence="2 3" key="2">
    <citation type="journal article" date="2016" name="ISME J.">
        <title>Physiological and genomic characterization of two novel marine thaumarchaeal strains indicates niche differentiation.</title>
        <authorList>
            <person name="Bayer B."/>
            <person name="Vojvoda J."/>
            <person name="Offre P."/>
            <person name="Alves R.J."/>
            <person name="Elisabeth N.H."/>
            <person name="Garcia J.A."/>
            <person name="Volland J.M."/>
            <person name="Srivastava A."/>
            <person name="Schleper C."/>
            <person name="Herndl G.J."/>
        </authorList>
    </citation>
    <scope>NUCLEOTIDE SEQUENCE [LARGE SCALE GENOMIC DNA]</scope>
    <source>
        <strain evidence="2 3">D3C</strain>
    </source>
</reference>
<protein>
    <submittedName>
        <fullName evidence="2">Uncharacterized protein</fullName>
    </submittedName>
</protein>
<proteinExistence type="predicted"/>
<dbReference type="PATRIC" id="fig|1582439.9.peg.1931"/>
<dbReference type="KEGG" id="nid:NPIRD3C_1873"/>
<feature type="region of interest" description="Disordered" evidence="1">
    <location>
        <begin position="24"/>
        <end position="43"/>
    </location>
</feature>
<dbReference type="AlphaFoldDB" id="A0A0C5BTN1"/>
<organism evidence="2 3">
    <name type="scientific">Nitrosopumilus piranensis</name>
    <dbReference type="NCBI Taxonomy" id="1582439"/>
    <lineage>
        <taxon>Archaea</taxon>
        <taxon>Nitrososphaerota</taxon>
        <taxon>Nitrososphaeria</taxon>
        <taxon>Nitrosopumilales</taxon>
        <taxon>Nitrosopumilaceae</taxon>
        <taxon>Nitrosopumilus</taxon>
    </lineage>
</organism>